<evidence type="ECO:0000259" key="4">
    <source>
        <dbReference type="PROSITE" id="PS50212"/>
    </source>
</evidence>
<dbReference type="InterPro" id="IPR019804">
    <property type="entry name" value="Ras_G-nucl-exch_fac_CS"/>
</dbReference>
<dbReference type="InterPro" id="IPR000651">
    <property type="entry name" value="Ras-like_Gua-exchang_fac_N"/>
</dbReference>
<dbReference type="FunFam" id="1.10.840.10:FF:000008">
    <property type="entry name" value="Ras-GEF domain-containing family member 1B"/>
    <property type="match status" value="1"/>
</dbReference>
<evidence type="ECO:0000256" key="1">
    <source>
        <dbReference type="ARBA" id="ARBA00022658"/>
    </source>
</evidence>
<dbReference type="InterPro" id="IPR023578">
    <property type="entry name" value="Ras_GEF_dom_sf"/>
</dbReference>
<feature type="domain" description="N-terminal Ras-GEF" evidence="4">
    <location>
        <begin position="38"/>
        <end position="180"/>
    </location>
</feature>
<reference evidence="5 6" key="1">
    <citation type="journal article" date="2019" name="Mol. Ecol. Resour.">
        <title>Improving Illumina assemblies with Hi-C and long reads: an example with the North African dromedary.</title>
        <authorList>
            <person name="Elbers J.P."/>
            <person name="Rogers M.F."/>
            <person name="Perelman P.L."/>
            <person name="Proskuryakova A.A."/>
            <person name="Serdyukova N.A."/>
            <person name="Johnson W.E."/>
            <person name="Horin P."/>
            <person name="Corander J."/>
            <person name="Murphy D."/>
            <person name="Burger P.A."/>
        </authorList>
    </citation>
    <scope>NUCLEOTIDE SEQUENCE [LARGE SCALE GENOMIC DNA]</scope>
    <source>
        <strain evidence="5">Drom800</strain>
        <tissue evidence="5">Blood</tissue>
    </source>
</reference>
<dbReference type="FunFam" id="1.20.870.10:FF:000007">
    <property type="entry name" value="Ras-GEF domain-containing family member 1B"/>
    <property type="match status" value="1"/>
</dbReference>
<dbReference type="PANTHER" id="PTHR23113:SF197">
    <property type="entry name" value="RAS-GEF DOMAIN-CONTAINING FAMILY MEMBER 1B"/>
    <property type="match status" value="1"/>
</dbReference>
<dbReference type="Proteomes" id="UP000299084">
    <property type="component" value="Unassembled WGS sequence"/>
</dbReference>
<dbReference type="GO" id="GO:0005886">
    <property type="term" value="C:plasma membrane"/>
    <property type="evidence" value="ECO:0007669"/>
    <property type="project" value="TreeGrafter"/>
</dbReference>
<name>A0A5N4EFW2_CAMDR</name>
<evidence type="ECO:0000256" key="2">
    <source>
        <dbReference type="PROSITE-ProRule" id="PRU00168"/>
    </source>
</evidence>
<dbReference type="InterPro" id="IPR036964">
    <property type="entry name" value="RASGEF_cat_dom_sf"/>
</dbReference>
<dbReference type="SMART" id="SM00147">
    <property type="entry name" value="RasGEF"/>
    <property type="match status" value="1"/>
</dbReference>
<proteinExistence type="predicted"/>
<protein>
    <submittedName>
        <fullName evidence="5">Ras-GEF domain-containing family member 1B</fullName>
    </submittedName>
</protein>
<keyword evidence="6" id="KW-1185">Reference proteome</keyword>
<dbReference type="CDD" id="cd06224">
    <property type="entry name" value="REM"/>
    <property type="match status" value="1"/>
</dbReference>
<dbReference type="PROSITE" id="PS50212">
    <property type="entry name" value="RASGEF_NTER"/>
    <property type="match status" value="1"/>
</dbReference>
<dbReference type="Pfam" id="PF00617">
    <property type="entry name" value="RasGEF"/>
    <property type="match status" value="1"/>
</dbReference>
<dbReference type="CDD" id="cd00155">
    <property type="entry name" value="RasGEF"/>
    <property type="match status" value="1"/>
</dbReference>
<dbReference type="Pfam" id="PF00618">
    <property type="entry name" value="RasGEF_N"/>
    <property type="match status" value="1"/>
</dbReference>
<dbReference type="GO" id="GO:0007265">
    <property type="term" value="P:Ras protein signal transduction"/>
    <property type="evidence" value="ECO:0007669"/>
    <property type="project" value="TreeGrafter"/>
</dbReference>
<dbReference type="InterPro" id="IPR001895">
    <property type="entry name" value="RASGEF_cat_dom"/>
</dbReference>
<evidence type="ECO:0000313" key="5">
    <source>
        <dbReference type="EMBL" id="KAB1282322.1"/>
    </source>
</evidence>
<dbReference type="GO" id="GO:0005085">
    <property type="term" value="F:guanyl-nucleotide exchange factor activity"/>
    <property type="evidence" value="ECO:0007669"/>
    <property type="project" value="UniProtKB-KW"/>
</dbReference>
<evidence type="ECO:0000313" key="6">
    <source>
        <dbReference type="Proteomes" id="UP000299084"/>
    </source>
</evidence>
<sequence length="516" mass="60039">MPESMPQTPPFSAMFDSSGYNRNLYQSAEDSCGGLCYHDNNLLSGSLEALIQHLVPNVDYYPDVGIHVPLKHILGRTYIFTFLLSSRLFMHPYELMAKVCHLCVEHQRLSDPNGDKNQIRKIAPKILQLLTEWTETFPYDFRDERMMRNLKDLAHRIASGEETYRKNVQQMLQCLIRKLAALSQYEEVLAKISSTSTDRLTVLKTKPQSIQRDIITVCSDPYTLAQQLTHIELERLNYIGPEEFVQAFVQKDPLDNDKSCYSERKKTRNLEAYVEWFNRLSYLVATEICMPVKKKHRARMIEYFIDVARECFNIGNFNSLMAIISGMNMSPVSRLKKTWAKVKTAKFDVLEHQMDPSSNFYNYRTALRGAAQRSLTAHSSREKIVIPFFSLLIKDIYFLNEGCANRLPNGHVNFEKFWELAKQVSEFMTWKQVECPFERDRKILQYLLTVPVFSEDALYLASYESEGPENHIEKDRWKSLRRKHKALSYGHRRELGEYNKCAGPMPSSPLMKFCTC</sequence>
<dbReference type="Gene3D" id="1.10.840.10">
    <property type="entry name" value="Ras guanine-nucleotide exchange factors catalytic domain"/>
    <property type="match status" value="1"/>
</dbReference>
<dbReference type="InterPro" id="IPR008937">
    <property type="entry name" value="Ras-like_GEF"/>
</dbReference>
<evidence type="ECO:0000259" key="3">
    <source>
        <dbReference type="PROSITE" id="PS50009"/>
    </source>
</evidence>
<dbReference type="EMBL" id="JWIN03000002">
    <property type="protein sequence ID" value="KAB1282322.1"/>
    <property type="molecule type" value="Genomic_DNA"/>
</dbReference>
<feature type="domain" description="Ras-GEF" evidence="3">
    <location>
        <begin position="220"/>
        <end position="468"/>
    </location>
</feature>
<dbReference type="SUPFAM" id="SSF48366">
    <property type="entry name" value="Ras GEF"/>
    <property type="match status" value="1"/>
</dbReference>
<dbReference type="Gene3D" id="1.20.870.10">
    <property type="entry name" value="Son of sevenless (SoS) protein Chain: S domain 1"/>
    <property type="match status" value="1"/>
</dbReference>
<dbReference type="PROSITE" id="PS50009">
    <property type="entry name" value="RASGEF_CAT"/>
    <property type="match status" value="1"/>
</dbReference>
<organism evidence="5 6">
    <name type="scientific">Camelus dromedarius</name>
    <name type="common">Dromedary</name>
    <name type="synonym">Arabian camel</name>
    <dbReference type="NCBI Taxonomy" id="9838"/>
    <lineage>
        <taxon>Eukaryota</taxon>
        <taxon>Metazoa</taxon>
        <taxon>Chordata</taxon>
        <taxon>Craniata</taxon>
        <taxon>Vertebrata</taxon>
        <taxon>Euteleostomi</taxon>
        <taxon>Mammalia</taxon>
        <taxon>Eutheria</taxon>
        <taxon>Laurasiatheria</taxon>
        <taxon>Artiodactyla</taxon>
        <taxon>Tylopoda</taxon>
        <taxon>Camelidae</taxon>
        <taxon>Camelus</taxon>
    </lineage>
</organism>
<comment type="caution">
    <text evidence="5">The sequence shown here is derived from an EMBL/GenBank/DDBJ whole genome shotgun (WGS) entry which is preliminary data.</text>
</comment>
<keyword evidence="1 2" id="KW-0344">Guanine-nucleotide releasing factor</keyword>
<gene>
    <name evidence="5" type="ORF">Cadr_000001950</name>
</gene>
<dbReference type="PROSITE" id="PS00720">
    <property type="entry name" value="RASGEF"/>
    <property type="match status" value="1"/>
</dbReference>
<accession>A0A5N4EFW2</accession>
<dbReference type="PANTHER" id="PTHR23113">
    <property type="entry name" value="GUANINE NUCLEOTIDE EXCHANGE FACTOR"/>
    <property type="match status" value="1"/>
</dbReference>
<dbReference type="AlphaFoldDB" id="A0A5N4EFW2"/>
<dbReference type="STRING" id="9838.ENSCDRP00005003764"/>